<evidence type="ECO:0008006" key="4">
    <source>
        <dbReference type="Google" id="ProtNLM"/>
    </source>
</evidence>
<feature type="region of interest" description="Disordered" evidence="1">
    <location>
        <begin position="292"/>
        <end position="334"/>
    </location>
</feature>
<dbReference type="EMBL" id="CAJNBJ010000018">
    <property type="protein sequence ID" value="CAE6789547.1"/>
    <property type="molecule type" value="Genomic_DNA"/>
</dbReference>
<evidence type="ECO:0000313" key="3">
    <source>
        <dbReference type="Proteomes" id="UP000675880"/>
    </source>
</evidence>
<name>A0ABM8S552_9BACT</name>
<protein>
    <recommendedName>
        <fullName evidence="4">FecR protein domain-containing protein</fullName>
    </recommendedName>
</protein>
<feature type="compositionally biased region" description="Low complexity" evidence="1">
    <location>
        <begin position="292"/>
        <end position="309"/>
    </location>
</feature>
<comment type="caution">
    <text evidence="2">The sequence shown here is derived from an EMBL/GenBank/DDBJ whole genome shotgun (WGS) entry which is preliminary data.</text>
</comment>
<proteinExistence type="predicted"/>
<evidence type="ECO:0000313" key="2">
    <source>
        <dbReference type="EMBL" id="CAE6789547.1"/>
    </source>
</evidence>
<gene>
    <name evidence="2" type="ORF">NSPZN2_50277</name>
</gene>
<reference evidence="2 3" key="1">
    <citation type="submission" date="2021-02" db="EMBL/GenBank/DDBJ databases">
        <authorList>
            <person name="Han P."/>
        </authorList>
    </citation>
    <scope>NUCLEOTIDE SEQUENCE [LARGE SCALE GENOMIC DNA]</scope>
    <source>
        <strain evidence="2">Candidatus Nitrospira sp. ZN2</strain>
    </source>
</reference>
<evidence type="ECO:0000256" key="1">
    <source>
        <dbReference type="SAM" id="MobiDB-lite"/>
    </source>
</evidence>
<sequence>MDTRSRWVRGVGWSVAVLLGVAIPVLAQEAPRPLSNPKPAFGLVTDLLGTPVKTRASDPSGMVPLKLGDLISAGDELRTGQGGKLELLWDHRAIVALHHDARATIGEAQYGQTDVRLHQGTVRIALSYNAGRVTDTLTLRTPLTTVRTRGGIIESMVPGAERQSFFYGLLNGIPGETVRVLEGTARIEPLTEEGKVLTLKAGNEVSVKTGKFLAVSEHEVNQAPAQPLAVREEHRQIPGTVMHQIVNAQVGVALETGQFFVASAVGTEKEPVGTAPKGVILATTAGVPLTSLFPPSPTPGTVSPSSTPQAAPPPLQGINVGSLGPAQSGGLNSRGILTEILKDVGKRGRGSRKE</sequence>
<accession>A0ABM8S552</accession>
<dbReference type="Proteomes" id="UP000675880">
    <property type="component" value="Unassembled WGS sequence"/>
</dbReference>
<organism evidence="2 3">
    <name type="scientific">Nitrospira defluvii</name>
    <dbReference type="NCBI Taxonomy" id="330214"/>
    <lineage>
        <taxon>Bacteria</taxon>
        <taxon>Pseudomonadati</taxon>
        <taxon>Nitrospirota</taxon>
        <taxon>Nitrospiria</taxon>
        <taxon>Nitrospirales</taxon>
        <taxon>Nitrospiraceae</taxon>
        <taxon>Nitrospira</taxon>
    </lineage>
</organism>
<keyword evidence="3" id="KW-1185">Reference proteome</keyword>